<reference evidence="1" key="1">
    <citation type="submission" date="2021-02" db="EMBL/GenBank/DDBJ databases">
        <authorList>
            <person name="Dougan E. K."/>
            <person name="Rhodes N."/>
            <person name="Thang M."/>
            <person name="Chan C."/>
        </authorList>
    </citation>
    <scope>NUCLEOTIDE SEQUENCE</scope>
</reference>
<protein>
    <submittedName>
        <fullName evidence="1">Uncharacterized protein</fullName>
    </submittedName>
</protein>
<accession>A0A812J5M2</accession>
<dbReference type="AlphaFoldDB" id="A0A812J5M2"/>
<gene>
    <name evidence="1" type="ORF">SNAT2548_LOCUS5912</name>
</gene>
<evidence type="ECO:0000313" key="1">
    <source>
        <dbReference type="EMBL" id="CAE7200058.1"/>
    </source>
</evidence>
<comment type="caution">
    <text evidence="1">The sequence shown here is derived from an EMBL/GenBank/DDBJ whole genome shotgun (WGS) entry which is preliminary data.</text>
</comment>
<dbReference type="Proteomes" id="UP000604046">
    <property type="component" value="Unassembled WGS sequence"/>
</dbReference>
<evidence type="ECO:0000313" key="2">
    <source>
        <dbReference type="Proteomes" id="UP000604046"/>
    </source>
</evidence>
<sequence length="146" mass="15165">MLAAVSAHFPHMSRWTAWCYRQPTDPNLEAPNCDRLGVCSRATLSVPCCLPELRGGPLDLALLYLDDGVVAGSPAVVGSTDAASLGAHLPRQLLETPDGASRVTCNFGLLGAAVGDAAYVAAYMCSRAAKANALLDAIGQLEDPTP</sequence>
<organism evidence="1 2">
    <name type="scientific">Symbiodinium natans</name>
    <dbReference type="NCBI Taxonomy" id="878477"/>
    <lineage>
        <taxon>Eukaryota</taxon>
        <taxon>Sar</taxon>
        <taxon>Alveolata</taxon>
        <taxon>Dinophyceae</taxon>
        <taxon>Suessiales</taxon>
        <taxon>Symbiodiniaceae</taxon>
        <taxon>Symbiodinium</taxon>
    </lineage>
</organism>
<name>A0A812J5M2_9DINO</name>
<proteinExistence type="predicted"/>
<dbReference type="EMBL" id="CAJNDS010000383">
    <property type="protein sequence ID" value="CAE7200058.1"/>
    <property type="molecule type" value="Genomic_DNA"/>
</dbReference>
<dbReference type="OrthoDB" id="7485566at2759"/>
<keyword evidence="2" id="KW-1185">Reference proteome</keyword>